<protein>
    <submittedName>
        <fullName evidence="1">Uncharacterized protein</fullName>
    </submittedName>
</protein>
<dbReference type="EMBL" id="KV722419">
    <property type="protein sequence ID" value="OCH89799.1"/>
    <property type="molecule type" value="Genomic_DNA"/>
</dbReference>
<accession>A0A8E2DLE6</accession>
<organism evidence="1 2">
    <name type="scientific">Obba rivulosa</name>
    <dbReference type="NCBI Taxonomy" id="1052685"/>
    <lineage>
        <taxon>Eukaryota</taxon>
        <taxon>Fungi</taxon>
        <taxon>Dikarya</taxon>
        <taxon>Basidiomycota</taxon>
        <taxon>Agaricomycotina</taxon>
        <taxon>Agaricomycetes</taxon>
        <taxon>Polyporales</taxon>
        <taxon>Gelatoporiaceae</taxon>
        <taxon>Obba</taxon>
    </lineage>
</organism>
<gene>
    <name evidence="1" type="ORF">OBBRIDRAFT_649217</name>
</gene>
<name>A0A8E2DLE6_9APHY</name>
<dbReference type="AlphaFoldDB" id="A0A8E2DLE6"/>
<evidence type="ECO:0000313" key="1">
    <source>
        <dbReference type="EMBL" id="OCH89799.1"/>
    </source>
</evidence>
<dbReference type="Proteomes" id="UP000250043">
    <property type="component" value="Unassembled WGS sequence"/>
</dbReference>
<keyword evidence="2" id="KW-1185">Reference proteome</keyword>
<reference evidence="1 2" key="1">
    <citation type="submission" date="2016-07" db="EMBL/GenBank/DDBJ databases">
        <title>Draft genome of the white-rot fungus Obba rivulosa 3A-2.</title>
        <authorList>
            <consortium name="DOE Joint Genome Institute"/>
            <person name="Miettinen O."/>
            <person name="Riley R."/>
            <person name="Acob R."/>
            <person name="Barry K."/>
            <person name="Cullen D."/>
            <person name="De Vries R."/>
            <person name="Hainaut M."/>
            <person name="Hatakka A."/>
            <person name="Henrissat B."/>
            <person name="Hilden K."/>
            <person name="Kuo R."/>
            <person name="Labutti K."/>
            <person name="Lipzen A."/>
            <person name="Makela M.R."/>
            <person name="Sandor L."/>
            <person name="Spatafora J.W."/>
            <person name="Grigoriev I.V."/>
            <person name="Hibbett D.S."/>
        </authorList>
    </citation>
    <scope>NUCLEOTIDE SEQUENCE [LARGE SCALE GENOMIC DNA]</scope>
    <source>
        <strain evidence="1 2">3A-2</strain>
    </source>
</reference>
<proteinExistence type="predicted"/>
<evidence type="ECO:0000313" key="2">
    <source>
        <dbReference type="Proteomes" id="UP000250043"/>
    </source>
</evidence>
<sequence>MVWHGVCRLRWRVRARFPSGSPRASGTGSAPACQASSPRHFFPSSRYHLFPSSSSPSTTASAFHRRSIYPRRHRASRPIALLRPHHRHATLYRPAASPFLLSDCVNQDPRLLLLRCRQSATSLNHCQSVSVRLLNHTGLHTCICCLASSDYISRTSFALTTIPAASFHRASTSVPGLLSRSSVFRNPSLVTIVY</sequence>